<organism evidence="1 2">
    <name type="scientific">Candidatus Eisenbergiella merdavium</name>
    <dbReference type="NCBI Taxonomy" id="2838551"/>
    <lineage>
        <taxon>Bacteria</taxon>
        <taxon>Bacillati</taxon>
        <taxon>Bacillota</taxon>
        <taxon>Clostridia</taxon>
        <taxon>Lachnospirales</taxon>
        <taxon>Lachnospiraceae</taxon>
        <taxon>Eisenbergiella</taxon>
    </lineage>
</organism>
<sequence length="66" mass="7725">MGKQNDVLLDYFDDNERFADFFNGVLFQGRPEIRAQELEDASERYTLREKRGKKTGNIGLKIIGHY</sequence>
<accession>A0A9D2SST6</accession>
<reference evidence="1" key="1">
    <citation type="journal article" date="2021" name="PeerJ">
        <title>Extensive microbial diversity within the chicken gut microbiome revealed by metagenomics and culture.</title>
        <authorList>
            <person name="Gilroy R."/>
            <person name="Ravi A."/>
            <person name="Getino M."/>
            <person name="Pursley I."/>
            <person name="Horton D.L."/>
            <person name="Alikhan N.F."/>
            <person name="Baker D."/>
            <person name="Gharbi K."/>
            <person name="Hall N."/>
            <person name="Watson M."/>
            <person name="Adriaenssens E.M."/>
            <person name="Foster-Nyarko E."/>
            <person name="Jarju S."/>
            <person name="Secka A."/>
            <person name="Antonio M."/>
            <person name="Oren A."/>
            <person name="Chaudhuri R.R."/>
            <person name="La Ragione R."/>
            <person name="Hildebrand F."/>
            <person name="Pallen M.J."/>
        </authorList>
    </citation>
    <scope>NUCLEOTIDE SEQUENCE</scope>
    <source>
        <strain evidence="1">USAMLcec2-132</strain>
    </source>
</reference>
<name>A0A9D2SST6_9FIRM</name>
<gene>
    <name evidence="1" type="ORF">H9761_19640</name>
</gene>
<dbReference type="AlphaFoldDB" id="A0A9D2SST6"/>
<reference evidence="1" key="2">
    <citation type="submission" date="2021-04" db="EMBL/GenBank/DDBJ databases">
        <authorList>
            <person name="Gilroy R."/>
        </authorList>
    </citation>
    <scope>NUCLEOTIDE SEQUENCE</scope>
    <source>
        <strain evidence="1">USAMLcec2-132</strain>
    </source>
</reference>
<protein>
    <submittedName>
        <fullName evidence="1">Uncharacterized protein</fullName>
    </submittedName>
</protein>
<proteinExistence type="predicted"/>
<dbReference type="EMBL" id="DWWS01000073">
    <property type="protein sequence ID" value="HJC25877.1"/>
    <property type="molecule type" value="Genomic_DNA"/>
</dbReference>
<comment type="caution">
    <text evidence="1">The sequence shown here is derived from an EMBL/GenBank/DDBJ whole genome shotgun (WGS) entry which is preliminary data.</text>
</comment>
<dbReference type="Proteomes" id="UP000823891">
    <property type="component" value="Unassembled WGS sequence"/>
</dbReference>
<evidence type="ECO:0000313" key="2">
    <source>
        <dbReference type="Proteomes" id="UP000823891"/>
    </source>
</evidence>
<evidence type="ECO:0000313" key="1">
    <source>
        <dbReference type="EMBL" id="HJC25877.1"/>
    </source>
</evidence>